<feature type="domain" description="EGF-like" evidence="13">
    <location>
        <begin position="433"/>
        <end position="469"/>
    </location>
</feature>
<dbReference type="CDD" id="cd00054">
    <property type="entry name" value="EGF_CA"/>
    <property type="match status" value="7"/>
</dbReference>
<dbReference type="FunFam" id="2.10.25.10:FF:000434">
    <property type="entry name" value="Predicted protein"/>
    <property type="match status" value="1"/>
</dbReference>
<evidence type="ECO:0000313" key="14">
    <source>
        <dbReference type="EMBL" id="CAH3138296.1"/>
    </source>
</evidence>
<dbReference type="Proteomes" id="UP001159428">
    <property type="component" value="Unassembled WGS sequence"/>
</dbReference>
<gene>
    <name evidence="14" type="ORF">PMEA_00018359</name>
</gene>
<dbReference type="GO" id="GO:0007219">
    <property type="term" value="P:Notch signaling pathway"/>
    <property type="evidence" value="ECO:0007669"/>
    <property type="project" value="TreeGrafter"/>
</dbReference>
<dbReference type="PANTHER" id="PTHR45836">
    <property type="entry name" value="SLIT HOMOLOG"/>
    <property type="match status" value="1"/>
</dbReference>
<dbReference type="SMART" id="SM00181">
    <property type="entry name" value="EGF"/>
    <property type="match status" value="7"/>
</dbReference>
<dbReference type="GO" id="GO:0043235">
    <property type="term" value="C:receptor complex"/>
    <property type="evidence" value="ECO:0007669"/>
    <property type="project" value="TreeGrafter"/>
</dbReference>
<dbReference type="Pfam" id="PF23283">
    <property type="entry name" value="D8C_UMOD"/>
    <property type="match status" value="2"/>
</dbReference>
<evidence type="ECO:0000256" key="1">
    <source>
        <dbReference type="ARBA" id="ARBA00004251"/>
    </source>
</evidence>
<dbReference type="FunFam" id="2.10.25.10:FF:000327">
    <property type="entry name" value="neurogenic locus notch homolog protein 4"/>
    <property type="match status" value="2"/>
</dbReference>
<keyword evidence="3 12" id="KW-0245">EGF-like domain</keyword>
<dbReference type="Gene3D" id="2.10.25.10">
    <property type="entry name" value="Laminin"/>
    <property type="match status" value="7"/>
</dbReference>
<comment type="caution">
    <text evidence="14">The sequence shown here is derived from an EMBL/GenBank/DDBJ whole genome shotgun (WGS) entry which is preliminary data.</text>
</comment>
<dbReference type="PROSITE" id="PS50026">
    <property type="entry name" value="EGF_3"/>
    <property type="match status" value="7"/>
</dbReference>
<proteinExistence type="predicted"/>
<keyword evidence="5" id="KW-0732">Signal</keyword>
<feature type="domain" description="EGF-like" evidence="13">
    <location>
        <begin position="509"/>
        <end position="545"/>
    </location>
</feature>
<dbReference type="InterPro" id="IPR049883">
    <property type="entry name" value="NOTCH1_EGF-like"/>
</dbReference>
<feature type="domain" description="EGF-like" evidence="13">
    <location>
        <begin position="585"/>
        <end position="621"/>
    </location>
</feature>
<dbReference type="PANTHER" id="PTHR45836:SF23">
    <property type="entry name" value="NEUROGENIC LOCUS NOTCH HOMOLOG PROTEIN 1"/>
    <property type="match status" value="1"/>
</dbReference>
<protein>
    <recommendedName>
        <fullName evidence="13">EGF-like domain-containing protein</fullName>
    </recommendedName>
</protein>
<dbReference type="FunFam" id="2.10.25.10:FF:000309">
    <property type="entry name" value="Uncharacterized protein, isoform A"/>
    <property type="match status" value="1"/>
</dbReference>
<keyword evidence="11" id="KW-0325">Glycoprotein</keyword>
<dbReference type="GO" id="GO:0005509">
    <property type="term" value="F:calcium ion binding"/>
    <property type="evidence" value="ECO:0007669"/>
    <property type="project" value="InterPro"/>
</dbReference>
<name>A0AAU9X6K8_9CNID</name>
<evidence type="ECO:0000256" key="12">
    <source>
        <dbReference type="PROSITE-ProRule" id="PRU00076"/>
    </source>
</evidence>
<keyword evidence="8" id="KW-1133">Transmembrane helix</keyword>
<dbReference type="EMBL" id="CALNXJ010000032">
    <property type="protein sequence ID" value="CAH3138296.1"/>
    <property type="molecule type" value="Genomic_DNA"/>
</dbReference>
<feature type="disulfide bond" evidence="12">
    <location>
        <begin position="459"/>
        <end position="468"/>
    </location>
</feature>
<dbReference type="PRINTS" id="PR00010">
    <property type="entry name" value="EGFBLOOD"/>
</dbReference>
<feature type="domain" description="EGF-like" evidence="13">
    <location>
        <begin position="661"/>
        <end position="697"/>
    </location>
</feature>
<dbReference type="AlphaFoldDB" id="A0AAU9X6K8"/>
<dbReference type="Pfam" id="PF07645">
    <property type="entry name" value="EGF_CA"/>
    <property type="match status" value="1"/>
</dbReference>
<sequence>MANWWRSFDTRGWSNCDSSDEFITGFYRNDVNGKYDKIYLLEEANCCKAAAPNHNTKSTCIEADWWHQLDSASEREIRRSGIRFLIFHIWAVCPEGHFLQGLYRTWGDWLYNIEEGKCCKPKHLPNKYGQCIIKDIDASFHKKGLTGCDHGYYMAGFYKGGCEELHCIDKVKCCQMFESPPEPSQECSNYEVIDDSTRSRGYQTSSSKCDDTMETKWYRFQGASGDAMPVSCVPKNRCGTRAPGWLHGTHPTVAHGIVSTKVCYHWGDNCCHWSNTIRVRNCDGFFVYELNKTPGCNLRYCGNSGPGLTLPPECLNYEYLGDDTRARGYGNVQSFKCDNKLKTKWYRLRGSSGNELPSSCVPMNSCGTHAPGWLQGHHPTVAQGIASLKACFHWKKSCCQWQTDIRVRNCDGFYVYELKPSPACHLRYCGNSVRNQCKNNPCKNGATCFNLQDSYRCQCKLGFSGVNCEKDTDECANKPCQNEASCVNLQGGYRCDCKSGYTGKNCKDDVNECMNNPCKNGVACINLRGSYRCDCKSGYTGRNCETDINECTKSPCKNGATCVNLQGSYRCDCVTGYSGITCETDINECEANPCKNGGTCVDLVGDYRCDCVPGYTGADCETDINECTKSPCKNGATCVNLQGSYRCDFVTGHSGKTCETDISFCEANPCKNRGTCVDLVGDYRCDCVPGYTGEDCEKGTHYL</sequence>
<evidence type="ECO:0000256" key="4">
    <source>
        <dbReference type="ARBA" id="ARBA00022692"/>
    </source>
</evidence>
<dbReference type="InterPro" id="IPR018097">
    <property type="entry name" value="EGF_Ca-bd_CS"/>
</dbReference>
<dbReference type="InterPro" id="IPR001881">
    <property type="entry name" value="EGF-like_Ca-bd_dom"/>
</dbReference>
<keyword evidence="7" id="KW-0106">Calcium</keyword>
<feature type="disulfide bond" evidence="12">
    <location>
        <begin position="573"/>
        <end position="582"/>
    </location>
</feature>
<dbReference type="PROSITE" id="PS01186">
    <property type="entry name" value="EGF_2"/>
    <property type="match status" value="6"/>
</dbReference>
<keyword evidence="9" id="KW-0472">Membrane</keyword>
<dbReference type="InterPro" id="IPR057774">
    <property type="entry name" value="D8C_UMOD/GP2/OIT3-like"/>
</dbReference>
<evidence type="ECO:0000256" key="8">
    <source>
        <dbReference type="ARBA" id="ARBA00022989"/>
    </source>
</evidence>
<keyword evidence="6" id="KW-0677">Repeat</keyword>
<dbReference type="PROSITE" id="PS00010">
    <property type="entry name" value="ASX_HYDROXYL"/>
    <property type="match status" value="6"/>
</dbReference>
<dbReference type="InterPro" id="IPR000152">
    <property type="entry name" value="EGF-type_Asp/Asn_hydroxyl_site"/>
</dbReference>
<dbReference type="GO" id="GO:0007411">
    <property type="term" value="P:axon guidance"/>
    <property type="evidence" value="ECO:0007669"/>
    <property type="project" value="TreeGrafter"/>
</dbReference>
<comment type="caution">
    <text evidence="12">Lacks conserved residue(s) required for the propagation of feature annotation.</text>
</comment>
<feature type="domain" description="EGF-like" evidence="13">
    <location>
        <begin position="471"/>
        <end position="507"/>
    </location>
</feature>
<dbReference type="GO" id="GO:0005886">
    <property type="term" value="C:plasma membrane"/>
    <property type="evidence" value="ECO:0007669"/>
    <property type="project" value="UniProtKB-SubCell"/>
</dbReference>
<dbReference type="SUPFAM" id="SSF57184">
    <property type="entry name" value="Growth factor receptor domain"/>
    <property type="match status" value="2"/>
</dbReference>
<evidence type="ECO:0000256" key="10">
    <source>
        <dbReference type="ARBA" id="ARBA00023157"/>
    </source>
</evidence>
<dbReference type="InterPro" id="IPR009030">
    <property type="entry name" value="Growth_fac_rcpt_cys_sf"/>
</dbReference>
<evidence type="ECO:0000313" key="15">
    <source>
        <dbReference type="Proteomes" id="UP001159428"/>
    </source>
</evidence>
<dbReference type="InterPro" id="IPR000742">
    <property type="entry name" value="EGF"/>
</dbReference>
<keyword evidence="15" id="KW-1185">Reference proteome</keyword>
<feature type="disulfide bond" evidence="12">
    <location>
        <begin position="535"/>
        <end position="544"/>
    </location>
</feature>
<dbReference type="FunFam" id="2.10.25.10:FF:000151">
    <property type="entry name" value="FAT atypical cadherin 4"/>
    <property type="match status" value="1"/>
</dbReference>
<dbReference type="FunFam" id="2.10.25.10:FF:000391">
    <property type="entry name" value="Weary, isoform C"/>
    <property type="match status" value="1"/>
</dbReference>
<comment type="subcellular location">
    <subcellularLocation>
        <location evidence="1">Cell membrane</location>
        <topology evidence="1">Single-pass type I membrane protein</topology>
    </subcellularLocation>
</comment>
<feature type="disulfide bond" evidence="12">
    <location>
        <begin position="611"/>
        <end position="620"/>
    </location>
</feature>
<evidence type="ECO:0000256" key="9">
    <source>
        <dbReference type="ARBA" id="ARBA00023136"/>
    </source>
</evidence>
<evidence type="ECO:0000256" key="3">
    <source>
        <dbReference type="ARBA" id="ARBA00022536"/>
    </source>
</evidence>
<reference evidence="14 15" key="1">
    <citation type="submission" date="2022-05" db="EMBL/GenBank/DDBJ databases">
        <authorList>
            <consortium name="Genoscope - CEA"/>
            <person name="William W."/>
        </authorList>
    </citation>
    <scope>NUCLEOTIDE SEQUENCE [LARGE SCALE GENOMIC DNA]</scope>
</reference>
<evidence type="ECO:0000256" key="5">
    <source>
        <dbReference type="ARBA" id="ARBA00022729"/>
    </source>
</evidence>
<evidence type="ECO:0000256" key="6">
    <source>
        <dbReference type="ARBA" id="ARBA00022737"/>
    </source>
</evidence>
<dbReference type="GO" id="GO:0009986">
    <property type="term" value="C:cell surface"/>
    <property type="evidence" value="ECO:0007669"/>
    <property type="project" value="TreeGrafter"/>
</dbReference>
<keyword evidence="2" id="KW-1003">Cell membrane</keyword>
<dbReference type="FunFam" id="2.10.25.10:FF:000321">
    <property type="entry name" value="Protein delta homolog 1"/>
    <property type="match status" value="1"/>
</dbReference>
<evidence type="ECO:0000256" key="2">
    <source>
        <dbReference type="ARBA" id="ARBA00022475"/>
    </source>
</evidence>
<dbReference type="PROSITE" id="PS01187">
    <property type="entry name" value="EGF_CA"/>
    <property type="match status" value="2"/>
</dbReference>
<keyword evidence="10 12" id="KW-1015">Disulfide bond</keyword>
<dbReference type="SUPFAM" id="SSF57196">
    <property type="entry name" value="EGF/Laminin"/>
    <property type="match status" value="1"/>
</dbReference>
<feature type="disulfide bond" evidence="12">
    <location>
        <begin position="687"/>
        <end position="696"/>
    </location>
</feature>
<evidence type="ECO:0000256" key="11">
    <source>
        <dbReference type="ARBA" id="ARBA00023180"/>
    </source>
</evidence>
<feature type="domain" description="EGF-like" evidence="13">
    <location>
        <begin position="623"/>
        <end position="659"/>
    </location>
</feature>
<dbReference type="InterPro" id="IPR051355">
    <property type="entry name" value="Notch/Slit_guidance"/>
</dbReference>
<feature type="disulfide bond" evidence="12">
    <location>
        <begin position="497"/>
        <end position="506"/>
    </location>
</feature>
<dbReference type="SMART" id="SM00179">
    <property type="entry name" value="EGF_CA"/>
    <property type="match status" value="7"/>
</dbReference>
<evidence type="ECO:0000256" key="7">
    <source>
        <dbReference type="ARBA" id="ARBA00022837"/>
    </source>
</evidence>
<evidence type="ECO:0000259" key="13">
    <source>
        <dbReference type="PROSITE" id="PS50026"/>
    </source>
</evidence>
<dbReference type="Pfam" id="PF00008">
    <property type="entry name" value="EGF"/>
    <property type="match status" value="6"/>
</dbReference>
<dbReference type="PROSITE" id="PS00022">
    <property type="entry name" value="EGF_1"/>
    <property type="match status" value="6"/>
</dbReference>
<accession>A0AAU9X6K8</accession>
<organism evidence="14 15">
    <name type="scientific">Pocillopora meandrina</name>
    <dbReference type="NCBI Taxonomy" id="46732"/>
    <lineage>
        <taxon>Eukaryota</taxon>
        <taxon>Metazoa</taxon>
        <taxon>Cnidaria</taxon>
        <taxon>Anthozoa</taxon>
        <taxon>Hexacorallia</taxon>
        <taxon>Scleractinia</taxon>
        <taxon>Astrocoeniina</taxon>
        <taxon>Pocilloporidae</taxon>
        <taxon>Pocillopora</taxon>
    </lineage>
</organism>
<feature type="domain" description="EGF-like" evidence="13">
    <location>
        <begin position="547"/>
        <end position="583"/>
    </location>
</feature>
<keyword evidence="4" id="KW-0812">Transmembrane</keyword>